<dbReference type="InterPro" id="IPR036497">
    <property type="entry name" value="GLTP_sf"/>
</dbReference>
<dbReference type="eggNOG" id="KOG3221">
    <property type="taxonomic scope" value="Eukaryota"/>
</dbReference>
<evidence type="ECO:0000256" key="1">
    <source>
        <dbReference type="SAM" id="MobiDB-lite"/>
    </source>
</evidence>
<sequence length="253" mass="28370">MQVNKEEEGGGGGGGGDTEVGIKKRRKMERRSEIKSAIEELSLMVKLKPVVTRARNGDEKDEPRDDAFHVPTRLFLSLCGVILEVLDKVGPTMAVLRLDIHQNVQRVESFKESDPSKYSNLAEMIKKEAGEGNAKKGNSCSKAIVWLTRSLDLMVALLQRLAKDPGQKMEQAVEESYNVTLKPWHGWISSAAFKIALQLLPETKTFINLLKTKDESYENFKEDTQTLISLISPVLEEIHCILKLHGLDRLKSK</sequence>
<dbReference type="OrthoDB" id="205255at2759"/>
<dbReference type="Pfam" id="PF08718">
    <property type="entry name" value="GLTP"/>
    <property type="match status" value="1"/>
</dbReference>
<dbReference type="Gramene" id="KCW69214">
    <property type="protein sequence ID" value="KCW69214"/>
    <property type="gene ID" value="EUGRSUZ_F02730"/>
</dbReference>
<dbReference type="STRING" id="71139.A0A059BTA0"/>
<dbReference type="GO" id="GO:0005829">
    <property type="term" value="C:cytosol"/>
    <property type="evidence" value="ECO:0000318"/>
    <property type="project" value="GO_Central"/>
</dbReference>
<dbReference type="GO" id="GO:1902387">
    <property type="term" value="F:ceramide 1-phosphate binding"/>
    <property type="evidence" value="ECO:0000318"/>
    <property type="project" value="GO_Central"/>
</dbReference>
<reference evidence="3" key="1">
    <citation type="submission" date="2013-07" db="EMBL/GenBank/DDBJ databases">
        <title>The genome of Eucalyptus grandis.</title>
        <authorList>
            <person name="Schmutz J."/>
            <person name="Hayes R."/>
            <person name="Myburg A."/>
            <person name="Tuskan G."/>
            <person name="Grattapaglia D."/>
            <person name="Rokhsar D.S."/>
        </authorList>
    </citation>
    <scope>NUCLEOTIDE SEQUENCE</scope>
    <source>
        <tissue evidence="3">Leaf extractions</tissue>
    </source>
</reference>
<dbReference type="OMA" id="HYLEDMI"/>
<dbReference type="PANTHER" id="PTHR10219:SF34">
    <property type="entry name" value="GLYCOLIPID TRANSFER PROTEIN 3"/>
    <property type="match status" value="1"/>
</dbReference>
<dbReference type="KEGG" id="egr:104449619"/>
<feature type="domain" description="Glycolipid transfer protein" evidence="2">
    <location>
        <begin position="70"/>
        <end position="211"/>
    </location>
</feature>
<dbReference type="SUPFAM" id="SSF110004">
    <property type="entry name" value="Glycolipid transfer protein, GLTP"/>
    <property type="match status" value="1"/>
</dbReference>
<dbReference type="InterPro" id="IPR014830">
    <property type="entry name" value="Glycolipid_transfer_prot_dom"/>
</dbReference>
<name>A0A059BTA0_EUCGR</name>
<protein>
    <recommendedName>
        <fullName evidence="2">Glycolipid transfer protein domain-containing protein</fullName>
    </recommendedName>
</protein>
<dbReference type="InParanoid" id="A0A059BTA0"/>
<dbReference type="GO" id="GO:1902388">
    <property type="term" value="F:ceramide 1-phosphate transfer activity"/>
    <property type="evidence" value="ECO:0000318"/>
    <property type="project" value="GO_Central"/>
</dbReference>
<organism evidence="3">
    <name type="scientific">Eucalyptus grandis</name>
    <name type="common">Flooded gum</name>
    <dbReference type="NCBI Taxonomy" id="71139"/>
    <lineage>
        <taxon>Eukaryota</taxon>
        <taxon>Viridiplantae</taxon>
        <taxon>Streptophyta</taxon>
        <taxon>Embryophyta</taxon>
        <taxon>Tracheophyta</taxon>
        <taxon>Spermatophyta</taxon>
        <taxon>Magnoliopsida</taxon>
        <taxon>eudicotyledons</taxon>
        <taxon>Gunneridae</taxon>
        <taxon>Pentapetalae</taxon>
        <taxon>rosids</taxon>
        <taxon>malvids</taxon>
        <taxon>Myrtales</taxon>
        <taxon>Myrtaceae</taxon>
        <taxon>Myrtoideae</taxon>
        <taxon>Eucalypteae</taxon>
        <taxon>Eucalyptus</taxon>
    </lineage>
</organism>
<accession>A0A059BTA0</accession>
<evidence type="ECO:0000313" key="3">
    <source>
        <dbReference type="EMBL" id="KCW69214.1"/>
    </source>
</evidence>
<dbReference type="AlphaFoldDB" id="A0A059BTA0"/>
<evidence type="ECO:0000259" key="2">
    <source>
        <dbReference type="Pfam" id="PF08718"/>
    </source>
</evidence>
<dbReference type="EMBL" id="KK198758">
    <property type="protein sequence ID" value="KCW69214.1"/>
    <property type="molecule type" value="Genomic_DNA"/>
</dbReference>
<dbReference type="PANTHER" id="PTHR10219">
    <property type="entry name" value="GLYCOLIPID TRANSFER PROTEIN-RELATED"/>
    <property type="match status" value="1"/>
</dbReference>
<dbReference type="Gene3D" id="1.10.3520.10">
    <property type="entry name" value="Glycolipid transfer protein"/>
    <property type="match status" value="1"/>
</dbReference>
<dbReference type="FunCoup" id="A0A059BTA0">
    <property type="interactions" value="1857"/>
</dbReference>
<dbReference type="GO" id="GO:0120009">
    <property type="term" value="P:intermembrane lipid transfer"/>
    <property type="evidence" value="ECO:0000318"/>
    <property type="project" value="GO_Central"/>
</dbReference>
<proteinExistence type="predicted"/>
<feature type="region of interest" description="Disordered" evidence="1">
    <location>
        <begin position="1"/>
        <end position="29"/>
    </location>
</feature>
<gene>
    <name evidence="3" type="ORF">EUGRSUZ_F02730</name>
</gene>
<dbReference type="GO" id="GO:0035627">
    <property type="term" value="P:ceramide transport"/>
    <property type="evidence" value="ECO:0000318"/>
    <property type="project" value="GO_Central"/>
</dbReference>